<dbReference type="Proteomes" id="UP000799777">
    <property type="component" value="Unassembled WGS sequence"/>
</dbReference>
<keyword evidence="3" id="KW-1185">Reference proteome</keyword>
<evidence type="ECO:0000256" key="1">
    <source>
        <dbReference type="SAM" id="SignalP"/>
    </source>
</evidence>
<organism evidence="2 3">
    <name type="scientific">Setomelanomma holmii</name>
    <dbReference type="NCBI Taxonomy" id="210430"/>
    <lineage>
        <taxon>Eukaryota</taxon>
        <taxon>Fungi</taxon>
        <taxon>Dikarya</taxon>
        <taxon>Ascomycota</taxon>
        <taxon>Pezizomycotina</taxon>
        <taxon>Dothideomycetes</taxon>
        <taxon>Pleosporomycetidae</taxon>
        <taxon>Pleosporales</taxon>
        <taxon>Pleosporineae</taxon>
        <taxon>Phaeosphaeriaceae</taxon>
        <taxon>Setomelanomma</taxon>
    </lineage>
</organism>
<keyword evidence="1" id="KW-0732">Signal</keyword>
<accession>A0A9P4H433</accession>
<evidence type="ECO:0000313" key="3">
    <source>
        <dbReference type="Proteomes" id="UP000799777"/>
    </source>
</evidence>
<gene>
    <name evidence="2" type="ORF">EK21DRAFT_115480</name>
</gene>
<comment type="caution">
    <text evidence="2">The sequence shown here is derived from an EMBL/GenBank/DDBJ whole genome shotgun (WGS) entry which is preliminary data.</text>
</comment>
<feature type="signal peptide" evidence="1">
    <location>
        <begin position="1"/>
        <end position="21"/>
    </location>
</feature>
<name>A0A9P4H433_9PLEO</name>
<dbReference type="AlphaFoldDB" id="A0A9P4H433"/>
<evidence type="ECO:0000313" key="2">
    <source>
        <dbReference type="EMBL" id="KAF2026750.1"/>
    </source>
</evidence>
<proteinExistence type="predicted"/>
<dbReference type="OrthoDB" id="3504677at2759"/>
<sequence length="114" mass="12257">MLPTFITLAAILALSPSATIAECTREALLSAASSYIAAQAAGDPISDVARSLLATPYPVILNRSTAATTGDLFFDAKKTLGNIQRENWGVIPKGKRPSRDLLNKVSDMYLDMWD</sequence>
<feature type="chain" id="PRO_5040482518" evidence="1">
    <location>
        <begin position="22"/>
        <end position="114"/>
    </location>
</feature>
<dbReference type="EMBL" id="ML978237">
    <property type="protein sequence ID" value="KAF2026750.1"/>
    <property type="molecule type" value="Genomic_DNA"/>
</dbReference>
<protein>
    <submittedName>
        <fullName evidence="2">Uncharacterized protein</fullName>
    </submittedName>
</protein>
<reference evidence="2" key="1">
    <citation type="journal article" date="2020" name="Stud. Mycol.">
        <title>101 Dothideomycetes genomes: a test case for predicting lifestyles and emergence of pathogens.</title>
        <authorList>
            <person name="Haridas S."/>
            <person name="Albert R."/>
            <person name="Binder M."/>
            <person name="Bloem J."/>
            <person name="Labutti K."/>
            <person name="Salamov A."/>
            <person name="Andreopoulos B."/>
            <person name="Baker S."/>
            <person name="Barry K."/>
            <person name="Bills G."/>
            <person name="Bluhm B."/>
            <person name="Cannon C."/>
            <person name="Castanera R."/>
            <person name="Culley D."/>
            <person name="Daum C."/>
            <person name="Ezra D."/>
            <person name="Gonzalez J."/>
            <person name="Henrissat B."/>
            <person name="Kuo A."/>
            <person name="Liang C."/>
            <person name="Lipzen A."/>
            <person name="Lutzoni F."/>
            <person name="Magnuson J."/>
            <person name="Mondo S."/>
            <person name="Nolan M."/>
            <person name="Ohm R."/>
            <person name="Pangilinan J."/>
            <person name="Park H.-J."/>
            <person name="Ramirez L."/>
            <person name="Alfaro M."/>
            <person name="Sun H."/>
            <person name="Tritt A."/>
            <person name="Yoshinaga Y."/>
            <person name="Zwiers L.-H."/>
            <person name="Turgeon B."/>
            <person name="Goodwin S."/>
            <person name="Spatafora J."/>
            <person name="Crous P."/>
            <person name="Grigoriev I."/>
        </authorList>
    </citation>
    <scope>NUCLEOTIDE SEQUENCE</scope>
    <source>
        <strain evidence="2">CBS 110217</strain>
    </source>
</reference>